<dbReference type="EMBL" id="CAUJNA010000145">
    <property type="protein sequence ID" value="CAJ1372605.1"/>
    <property type="molecule type" value="Genomic_DNA"/>
</dbReference>
<dbReference type="Proteomes" id="UP001178507">
    <property type="component" value="Unassembled WGS sequence"/>
</dbReference>
<dbReference type="AlphaFoldDB" id="A0AA36HNU6"/>
<accession>A0AA36HNU6</accession>
<reference evidence="1" key="1">
    <citation type="submission" date="2023-08" db="EMBL/GenBank/DDBJ databases">
        <authorList>
            <person name="Chen Y."/>
            <person name="Shah S."/>
            <person name="Dougan E. K."/>
            <person name="Thang M."/>
            <person name="Chan C."/>
        </authorList>
    </citation>
    <scope>NUCLEOTIDE SEQUENCE</scope>
</reference>
<evidence type="ECO:0000313" key="1">
    <source>
        <dbReference type="EMBL" id="CAJ1372605.1"/>
    </source>
</evidence>
<evidence type="ECO:0000313" key="2">
    <source>
        <dbReference type="Proteomes" id="UP001178507"/>
    </source>
</evidence>
<sequence length="128" mass="15072">MKISELVQNIQENDGFADKFESMRRSGTQFSIMYPARRYRHEKPDLKVLLERKEEMYVDVAEVLTWQSLKRFCDLNFASKKFKNDQQRKAFLLKQNIRLQKDERGVEGVAVAKDGASDEKEIKIGKRL</sequence>
<protein>
    <submittedName>
        <fullName evidence="1">Uncharacterized protein</fullName>
    </submittedName>
</protein>
<keyword evidence="2" id="KW-1185">Reference proteome</keyword>
<proteinExistence type="predicted"/>
<comment type="caution">
    <text evidence="1">The sequence shown here is derived from an EMBL/GenBank/DDBJ whole genome shotgun (WGS) entry which is preliminary data.</text>
</comment>
<gene>
    <name evidence="1" type="ORF">EVOR1521_LOCUS2644</name>
</gene>
<organism evidence="1 2">
    <name type="scientific">Effrenium voratum</name>
    <dbReference type="NCBI Taxonomy" id="2562239"/>
    <lineage>
        <taxon>Eukaryota</taxon>
        <taxon>Sar</taxon>
        <taxon>Alveolata</taxon>
        <taxon>Dinophyceae</taxon>
        <taxon>Suessiales</taxon>
        <taxon>Symbiodiniaceae</taxon>
        <taxon>Effrenium</taxon>
    </lineage>
</organism>
<name>A0AA36HNU6_9DINO</name>